<dbReference type="Proteomes" id="UP000625711">
    <property type="component" value="Unassembled WGS sequence"/>
</dbReference>
<keyword evidence="2" id="KW-1185">Reference proteome</keyword>
<sequence>MSYVAKKRKAAGGTSEWVWKLRLALLGIEADERDTAAANCEIEKNEVLGHNGPGFHSAGIEDITAVSFEVRVYFAVSKVSLPERKVDDILKFSAVYKSTLRTFVIVVNMEHDCY</sequence>
<protein>
    <submittedName>
        <fullName evidence="1">Uncharacterized protein</fullName>
    </submittedName>
</protein>
<dbReference type="EMBL" id="JAACXV010014424">
    <property type="protein sequence ID" value="KAF7267426.1"/>
    <property type="molecule type" value="Genomic_DNA"/>
</dbReference>
<name>A0A834HW98_RHYFE</name>
<gene>
    <name evidence="1" type="ORF">GWI33_019347</name>
</gene>
<proteinExistence type="predicted"/>
<comment type="caution">
    <text evidence="1">The sequence shown here is derived from an EMBL/GenBank/DDBJ whole genome shotgun (WGS) entry which is preliminary data.</text>
</comment>
<evidence type="ECO:0000313" key="1">
    <source>
        <dbReference type="EMBL" id="KAF7267426.1"/>
    </source>
</evidence>
<dbReference type="AlphaFoldDB" id="A0A834HW98"/>
<organism evidence="1 2">
    <name type="scientific">Rhynchophorus ferrugineus</name>
    <name type="common">Red palm weevil</name>
    <name type="synonym">Curculio ferrugineus</name>
    <dbReference type="NCBI Taxonomy" id="354439"/>
    <lineage>
        <taxon>Eukaryota</taxon>
        <taxon>Metazoa</taxon>
        <taxon>Ecdysozoa</taxon>
        <taxon>Arthropoda</taxon>
        <taxon>Hexapoda</taxon>
        <taxon>Insecta</taxon>
        <taxon>Pterygota</taxon>
        <taxon>Neoptera</taxon>
        <taxon>Endopterygota</taxon>
        <taxon>Coleoptera</taxon>
        <taxon>Polyphaga</taxon>
        <taxon>Cucujiformia</taxon>
        <taxon>Curculionidae</taxon>
        <taxon>Dryophthorinae</taxon>
        <taxon>Rhynchophorus</taxon>
    </lineage>
</organism>
<reference evidence="1" key="1">
    <citation type="submission" date="2020-08" db="EMBL/GenBank/DDBJ databases">
        <title>Genome sequencing and assembly of the red palm weevil Rhynchophorus ferrugineus.</title>
        <authorList>
            <person name="Dias G.B."/>
            <person name="Bergman C.M."/>
            <person name="Manee M."/>
        </authorList>
    </citation>
    <scope>NUCLEOTIDE SEQUENCE</scope>
    <source>
        <strain evidence="1">AA-2017</strain>
        <tissue evidence="1">Whole larva</tissue>
    </source>
</reference>
<evidence type="ECO:0000313" key="2">
    <source>
        <dbReference type="Proteomes" id="UP000625711"/>
    </source>
</evidence>
<accession>A0A834HW98</accession>